<feature type="domain" description="F5/8 type C" evidence="1">
    <location>
        <begin position="8"/>
        <end position="159"/>
    </location>
</feature>
<dbReference type="Pfam" id="PF00754">
    <property type="entry name" value="F5_F8_type_C"/>
    <property type="match status" value="1"/>
</dbReference>
<proteinExistence type="predicted"/>
<dbReference type="AlphaFoldDB" id="A0A2W6NNT4"/>
<dbReference type="Gene3D" id="2.60.120.260">
    <property type="entry name" value="Galactose-binding domain-like"/>
    <property type="match status" value="1"/>
</dbReference>
<dbReference type="PROSITE" id="PS50022">
    <property type="entry name" value="FA58C_3"/>
    <property type="match status" value="1"/>
</dbReference>
<gene>
    <name evidence="2" type="ORF">DN757_02390</name>
</gene>
<name>A0A2W6NNT4_9BACL</name>
<accession>A0A2W6NNT4</accession>
<evidence type="ECO:0000313" key="3">
    <source>
        <dbReference type="Proteomes" id="UP000249204"/>
    </source>
</evidence>
<dbReference type="InterPro" id="IPR008979">
    <property type="entry name" value="Galactose-bd-like_sf"/>
</dbReference>
<evidence type="ECO:0000259" key="1">
    <source>
        <dbReference type="PROSITE" id="PS50022"/>
    </source>
</evidence>
<organism evidence="2 3">
    <name type="scientific">Paenibacillus silvae</name>
    <dbReference type="NCBI Taxonomy" id="1325358"/>
    <lineage>
        <taxon>Bacteria</taxon>
        <taxon>Bacillati</taxon>
        <taxon>Bacillota</taxon>
        <taxon>Bacilli</taxon>
        <taxon>Bacillales</taxon>
        <taxon>Paenibacillaceae</taxon>
        <taxon>Paenibacillus</taxon>
    </lineage>
</organism>
<dbReference type="SUPFAM" id="SSF49785">
    <property type="entry name" value="Galactose-binding domain-like"/>
    <property type="match status" value="1"/>
</dbReference>
<comment type="caution">
    <text evidence="2">The sequence shown here is derived from an EMBL/GenBank/DDBJ whole genome shotgun (WGS) entry which is preliminary data.</text>
</comment>
<reference evidence="2 3" key="1">
    <citation type="submission" date="2018-06" db="EMBL/GenBank/DDBJ databases">
        <title>Isolation of heavy metals resistant Paenibacillus silvae NC2 from Gold-Copper mine in ZiJin, China.</title>
        <authorList>
            <person name="Xu J."/>
            <person name="Mazhar H.S."/>
            <person name="Rensing C."/>
        </authorList>
    </citation>
    <scope>NUCLEOTIDE SEQUENCE [LARGE SCALE GENOMIC DNA]</scope>
    <source>
        <strain evidence="2 3">NC2</strain>
    </source>
</reference>
<protein>
    <recommendedName>
        <fullName evidence="1">F5/8 type C domain-containing protein</fullName>
    </recommendedName>
</protein>
<dbReference type="EMBL" id="QKWW01000006">
    <property type="protein sequence ID" value="PZT57522.1"/>
    <property type="molecule type" value="Genomic_DNA"/>
</dbReference>
<dbReference type="InterPro" id="IPR000421">
    <property type="entry name" value="FA58C"/>
</dbReference>
<evidence type="ECO:0000313" key="2">
    <source>
        <dbReference type="EMBL" id="PZT57522.1"/>
    </source>
</evidence>
<dbReference type="Proteomes" id="UP000249204">
    <property type="component" value="Unassembled WGS sequence"/>
</dbReference>
<sequence>MIIMPIKVSNVIPKMTSNTAPSGIVSASSIYSSAYDAWYAFNQTNDQGWASNGTSTSQWLCYKFANPVAISQYTLTSRNSGTSSDLLQTPKNWRFEASNDGSNWIKIDERDNITNWGVAEKRVFTFYNNIKFLYYRIYCVSNNGSTTAFAINELEMMEYDYLSKILLSSGDKYSLKDSTVIKMETDSEKNFLNHGADLITNFNGYATKQKDVKNTSALLGSGKTFEHTIDMSKRRTDKIKLG</sequence>